<dbReference type="Proteomes" id="UP000321562">
    <property type="component" value="Unassembled WGS sequence"/>
</dbReference>
<dbReference type="RefSeq" id="WP_147096761.1">
    <property type="nucleotide sequence ID" value="NZ_JBHUFH010000002.1"/>
</dbReference>
<dbReference type="OrthoDB" id="7869201at2"/>
<comment type="caution">
    <text evidence="1">The sequence shown here is derived from an EMBL/GenBank/DDBJ whole genome shotgun (WGS) entry which is preliminary data.</text>
</comment>
<proteinExistence type="predicted"/>
<evidence type="ECO:0000313" key="2">
    <source>
        <dbReference type="Proteomes" id="UP000321562"/>
    </source>
</evidence>
<gene>
    <name evidence="1" type="ORF">FQV27_05335</name>
</gene>
<keyword evidence="2" id="KW-1185">Reference proteome</keyword>
<name>A0A5C6SBR7_9RHOB</name>
<accession>A0A5C6SBR7</accession>
<dbReference type="EMBL" id="VOPL01000001">
    <property type="protein sequence ID" value="TXB71263.1"/>
    <property type="molecule type" value="Genomic_DNA"/>
</dbReference>
<dbReference type="AlphaFoldDB" id="A0A5C6SBR7"/>
<evidence type="ECO:0000313" key="1">
    <source>
        <dbReference type="EMBL" id="TXB71263.1"/>
    </source>
</evidence>
<protein>
    <submittedName>
        <fullName evidence="1">Antibiotic ABC transporter</fullName>
    </submittedName>
</protein>
<sequence length="106" mass="11681">MGFLPNNMAEATRLWVQVAQIAIESQMVIGMRLAGMMGFLPQHKNESHRMVQEKFDAAQEAGSAMMTAMTRGASPDQVMAAALRPYGRRTKANARRLTRASVKRGS</sequence>
<reference evidence="1 2" key="1">
    <citation type="submission" date="2019-08" db="EMBL/GenBank/DDBJ databases">
        <authorList>
            <person name="Ye J."/>
        </authorList>
    </citation>
    <scope>NUCLEOTIDE SEQUENCE [LARGE SCALE GENOMIC DNA]</scope>
    <source>
        <strain evidence="1 2">TK008</strain>
    </source>
</reference>
<organism evidence="1 2">
    <name type="scientific">Paracoccus aurantiacus</name>
    <dbReference type="NCBI Taxonomy" id="2599412"/>
    <lineage>
        <taxon>Bacteria</taxon>
        <taxon>Pseudomonadati</taxon>
        <taxon>Pseudomonadota</taxon>
        <taxon>Alphaproteobacteria</taxon>
        <taxon>Rhodobacterales</taxon>
        <taxon>Paracoccaceae</taxon>
        <taxon>Paracoccus</taxon>
    </lineage>
</organism>